<name>A0A9D4IHJ6_DREPO</name>
<reference evidence="14" key="2">
    <citation type="submission" date="2020-11" db="EMBL/GenBank/DDBJ databases">
        <authorList>
            <person name="McCartney M.A."/>
            <person name="Auch B."/>
            <person name="Kono T."/>
            <person name="Mallez S."/>
            <person name="Becker A."/>
            <person name="Gohl D.M."/>
            <person name="Silverstein K.A.T."/>
            <person name="Koren S."/>
            <person name="Bechman K.B."/>
            <person name="Herman A."/>
            <person name="Abrahante J.E."/>
            <person name="Garbe J."/>
        </authorList>
    </citation>
    <scope>NUCLEOTIDE SEQUENCE</scope>
    <source>
        <strain evidence="14">Duluth1</strain>
        <tissue evidence="14">Whole animal</tissue>
    </source>
</reference>
<evidence type="ECO:0000256" key="8">
    <source>
        <dbReference type="ARBA" id="ARBA00047811"/>
    </source>
</evidence>
<dbReference type="GO" id="GO:0007346">
    <property type="term" value="P:regulation of mitotic cell cycle"/>
    <property type="evidence" value="ECO:0007669"/>
    <property type="project" value="InterPro"/>
</dbReference>
<dbReference type="InterPro" id="IPR044093">
    <property type="entry name" value="STKc_CDK10"/>
</dbReference>
<dbReference type="AlphaFoldDB" id="A0A9D4IHJ6"/>
<comment type="caution">
    <text evidence="14">The sequence shown here is derived from an EMBL/GenBank/DDBJ whole genome shotgun (WGS) entry which is preliminary data.</text>
</comment>
<proteinExistence type="inferred from homology"/>
<evidence type="ECO:0000256" key="7">
    <source>
        <dbReference type="ARBA" id="ARBA00022840"/>
    </source>
</evidence>
<dbReference type="EC" id="2.7.11.22" evidence="2"/>
<accession>A0A9D4IHJ6</accession>
<evidence type="ECO:0000256" key="12">
    <source>
        <dbReference type="SAM" id="MobiDB-lite"/>
    </source>
</evidence>
<comment type="catalytic activity">
    <reaction evidence="8">
        <text>L-threonyl-[protein] + ATP = O-phospho-L-threonyl-[protein] + ADP + H(+)</text>
        <dbReference type="Rhea" id="RHEA:46608"/>
        <dbReference type="Rhea" id="RHEA-COMP:11060"/>
        <dbReference type="Rhea" id="RHEA-COMP:11605"/>
        <dbReference type="ChEBI" id="CHEBI:15378"/>
        <dbReference type="ChEBI" id="CHEBI:30013"/>
        <dbReference type="ChEBI" id="CHEBI:30616"/>
        <dbReference type="ChEBI" id="CHEBI:61977"/>
        <dbReference type="ChEBI" id="CHEBI:456216"/>
        <dbReference type="EC" id="2.7.11.22"/>
    </reaction>
</comment>
<keyword evidence="5 10" id="KW-0547">Nucleotide-binding</keyword>
<evidence type="ECO:0000259" key="13">
    <source>
        <dbReference type="PROSITE" id="PS50011"/>
    </source>
</evidence>
<dbReference type="PROSITE" id="PS00108">
    <property type="entry name" value="PROTEIN_KINASE_ST"/>
    <property type="match status" value="1"/>
</dbReference>
<protein>
    <recommendedName>
        <fullName evidence="2">cyclin-dependent kinase</fullName>
        <ecNumber evidence="2">2.7.11.22</ecNumber>
    </recommendedName>
</protein>
<dbReference type="PANTHER" id="PTHR24056">
    <property type="entry name" value="CELL DIVISION PROTEIN KINASE"/>
    <property type="match status" value="1"/>
</dbReference>
<keyword evidence="6" id="KW-0418">Kinase</keyword>
<dbReference type="GO" id="GO:0040019">
    <property type="term" value="P:positive regulation of embryonic development"/>
    <property type="evidence" value="ECO:0007669"/>
    <property type="project" value="UniProtKB-ARBA"/>
</dbReference>
<gene>
    <name evidence="14" type="ORF">DPMN_173418</name>
</gene>
<dbReference type="Proteomes" id="UP000828390">
    <property type="component" value="Unassembled WGS sequence"/>
</dbReference>
<dbReference type="PROSITE" id="PS50011">
    <property type="entry name" value="PROTEIN_KINASE_DOM"/>
    <property type="match status" value="1"/>
</dbReference>
<reference evidence="14" key="1">
    <citation type="journal article" date="2019" name="bioRxiv">
        <title>The Genome of the Zebra Mussel, Dreissena polymorpha: A Resource for Invasive Species Research.</title>
        <authorList>
            <person name="McCartney M.A."/>
            <person name="Auch B."/>
            <person name="Kono T."/>
            <person name="Mallez S."/>
            <person name="Zhang Y."/>
            <person name="Obille A."/>
            <person name="Becker A."/>
            <person name="Abrahante J.E."/>
            <person name="Garbe J."/>
            <person name="Badalamenti J.P."/>
            <person name="Herman A."/>
            <person name="Mangelson H."/>
            <person name="Liachko I."/>
            <person name="Sullivan S."/>
            <person name="Sone E.D."/>
            <person name="Koren S."/>
            <person name="Silverstein K.A.T."/>
            <person name="Beckman K.B."/>
            <person name="Gohl D.M."/>
        </authorList>
    </citation>
    <scope>NUCLEOTIDE SEQUENCE</scope>
    <source>
        <strain evidence="14">Duluth1</strain>
        <tissue evidence="14">Whole animal</tissue>
    </source>
</reference>
<evidence type="ECO:0000256" key="10">
    <source>
        <dbReference type="PROSITE-ProRule" id="PRU10141"/>
    </source>
</evidence>
<organism evidence="14 15">
    <name type="scientific">Dreissena polymorpha</name>
    <name type="common">Zebra mussel</name>
    <name type="synonym">Mytilus polymorpha</name>
    <dbReference type="NCBI Taxonomy" id="45954"/>
    <lineage>
        <taxon>Eukaryota</taxon>
        <taxon>Metazoa</taxon>
        <taxon>Spiralia</taxon>
        <taxon>Lophotrochozoa</taxon>
        <taxon>Mollusca</taxon>
        <taxon>Bivalvia</taxon>
        <taxon>Autobranchia</taxon>
        <taxon>Heteroconchia</taxon>
        <taxon>Euheterodonta</taxon>
        <taxon>Imparidentia</taxon>
        <taxon>Neoheterodontei</taxon>
        <taxon>Myida</taxon>
        <taxon>Dreissenoidea</taxon>
        <taxon>Dreissenidae</taxon>
        <taxon>Dreissena</taxon>
    </lineage>
</organism>
<feature type="binding site" evidence="10">
    <location>
        <position position="75"/>
    </location>
    <ligand>
        <name>ATP</name>
        <dbReference type="ChEBI" id="CHEBI:30616"/>
    </ligand>
</feature>
<dbReference type="PROSITE" id="PS00107">
    <property type="entry name" value="PROTEIN_KINASE_ATP"/>
    <property type="match status" value="1"/>
</dbReference>
<dbReference type="InterPro" id="IPR008271">
    <property type="entry name" value="Ser/Thr_kinase_AS"/>
</dbReference>
<dbReference type="GO" id="GO:0005634">
    <property type="term" value="C:nucleus"/>
    <property type="evidence" value="ECO:0007669"/>
    <property type="project" value="TreeGrafter"/>
</dbReference>
<keyword evidence="15" id="KW-1185">Reference proteome</keyword>
<comment type="similarity">
    <text evidence="1">Belongs to the protein kinase superfamily. CMGC Ser/Thr protein kinase family. CDC2/CDKX subfamily.</text>
</comment>
<evidence type="ECO:0000256" key="9">
    <source>
        <dbReference type="ARBA" id="ARBA00048367"/>
    </source>
</evidence>
<dbReference type="InterPro" id="IPR050108">
    <property type="entry name" value="CDK"/>
</dbReference>
<dbReference type="InterPro" id="IPR011009">
    <property type="entry name" value="Kinase-like_dom_sf"/>
</dbReference>
<dbReference type="FunFam" id="3.30.200.20:FF:000054">
    <property type="entry name" value="Cyclin-dependent kinase 11B"/>
    <property type="match status" value="1"/>
</dbReference>
<dbReference type="GO" id="GO:0005524">
    <property type="term" value="F:ATP binding"/>
    <property type="evidence" value="ECO:0007669"/>
    <property type="project" value="UniProtKB-UniRule"/>
</dbReference>
<feature type="region of interest" description="Disordered" evidence="12">
    <location>
        <begin position="341"/>
        <end position="389"/>
    </location>
</feature>
<feature type="domain" description="Protein kinase" evidence="13">
    <location>
        <begin position="46"/>
        <end position="330"/>
    </location>
</feature>
<dbReference type="Pfam" id="PF00069">
    <property type="entry name" value="Pkinase"/>
    <property type="match status" value="1"/>
</dbReference>
<keyword evidence="4" id="KW-0808">Transferase</keyword>
<keyword evidence="7 10" id="KW-0067">ATP-binding</keyword>
<dbReference type="Gene3D" id="1.10.510.10">
    <property type="entry name" value="Transferase(Phosphotransferase) domain 1"/>
    <property type="match status" value="1"/>
</dbReference>
<evidence type="ECO:0000256" key="5">
    <source>
        <dbReference type="ARBA" id="ARBA00022741"/>
    </source>
</evidence>
<dbReference type="InterPro" id="IPR000719">
    <property type="entry name" value="Prot_kinase_dom"/>
</dbReference>
<dbReference type="GO" id="GO:0004693">
    <property type="term" value="F:cyclin-dependent protein serine/threonine kinase activity"/>
    <property type="evidence" value="ECO:0007669"/>
    <property type="project" value="UniProtKB-EC"/>
</dbReference>
<dbReference type="SUPFAM" id="SSF56112">
    <property type="entry name" value="Protein kinase-like (PK-like)"/>
    <property type="match status" value="1"/>
</dbReference>
<sequence>MSKILSHIDDESISDEKPALLSFLTGKWMDIPESKLYGKCRPVSEFTKEQRLGEGTFGVVYKAKDTRNGTTVALKRVKMHNEKNGFPISSLREINILLNLRHENIVQLKEVVVGKKLDRLFLVMEYCEQDLASLIDNMPSPFTEAQVKCIMQQLFKGLRFLHENFIIHRDLKVSNLLMIDKGTLKIADFGLARKYELPHRPMTPMVVTLWYRAPELLLGSKIQTTGIDMWSAGCILGELLAHSPLLKGRSEIHQIELIVDMFGTPNDMIWPGFSDLPALQKFSLKKQPYNNLRHKFSWLSDAGIRLLNFLFMYDPNKRATAEDCLDSSYFKEQPLPCDPELMPSFPQHRLTRTKHTSPTDNESKKPTGPTQVPDFGKFEASSAKKKKLS</sequence>
<dbReference type="EMBL" id="JAIWYP010000009">
    <property type="protein sequence ID" value="KAH3772083.1"/>
    <property type="molecule type" value="Genomic_DNA"/>
</dbReference>
<evidence type="ECO:0000256" key="1">
    <source>
        <dbReference type="ARBA" id="ARBA00006485"/>
    </source>
</evidence>
<evidence type="ECO:0000256" key="4">
    <source>
        <dbReference type="ARBA" id="ARBA00022679"/>
    </source>
</evidence>
<dbReference type="InterPro" id="IPR017441">
    <property type="entry name" value="Protein_kinase_ATP_BS"/>
</dbReference>
<comment type="catalytic activity">
    <reaction evidence="9">
        <text>L-seryl-[protein] + ATP = O-phospho-L-seryl-[protein] + ADP + H(+)</text>
        <dbReference type="Rhea" id="RHEA:17989"/>
        <dbReference type="Rhea" id="RHEA-COMP:9863"/>
        <dbReference type="Rhea" id="RHEA-COMP:11604"/>
        <dbReference type="ChEBI" id="CHEBI:15378"/>
        <dbReference type="ChEBI" id="CHEBI:29999"/>
        <dbReference type="ChEBI" id="CHEBI:30616"/>
        <dbReference type="ChEBI" id="CHEBI:83421"/>
        <dbReference type="ChEBI" id="CHEBI:456216"/>
        <dbReference type="EC" id="2.7.11.22"/>
    </reaction>
</comment>
<dbReference type="OrthoDB" id="1732493at2759"/>
<evidence type="ECO:0000256" key="3">
    <source>
        <dbReference type="ARBA" id="ARBA00022527"/>
    </source>
</evidence>
<keyword evidence="3 11" id="KW-0723">Serine/threonine-protein kinase</keyword>
<dbReference type="FunFam" id="1.10.510.10:FF:000533">
    <property type="entry name" value="cyclin-dependent kinase 10"/>
    <property type="match status" value="1"/>
</dbReference>
<evidence type="ECO:0000256" key="2">
    <source>
        <dbReference type="ARBA" id="ARBA00012425"/>
    </source>
</evidence>
<dbReference type="PANTHER" id="PTHR24056:SF508">
    <property type="entry name" value="CYCLIN-DEPENDENT KINASE 10"/>
    <property type="match status" value="1"/>
</dbReference>
<dbReference type="SMART" id="SM00220">
    <property type="entry name" value="S_TKc"/>
    <property type="match status" value="1"/>
</dbReference>
<evidence type="ECO:0000256" key="11">
    <source>
        <dbReference type="RuleBase" id="RU000304"/>
    </source>
</evidence>
<evidence type="ECO:0000256" key="6">
    <source>
        <dbReference type="ARBA" id="ARBA00022777"/>
    </source>
</evidence>
<dbReference type="CDD" id="cd07845">
    <property type="entry name" value="STKc_CDK10"/>
    <property type="match status" value="1"/>
</dbReference>
<evidence type="ECO:0000313" key="15">
    <source>
        <dbReference type="Proteomes" id="UP000828390"/>
    </source>
</evidence>
<evidence type="ECO:0000313" key="14">
    <source>
        <dbReference type="EMBL" id="KAH3772083.1"/>
    </source>
</evidence>
<dbReference type="Gene3D" id="3.30.200.20">
    <property type="entry name" value="Phosphorylase Kinase, domain 1"/>
    <property type="match status" value="1"/>
</dbReference>